<sequence>MAGGQYKPLVSERPHVREMEIPGSNPAEYKRYFILSKHEWGPEMATALFSLLCLGGIAAIFVYMDDQPLSHWGFYISLNATISILTTALGASMMHNVSRFISQLKWLYFKKRPRTLSNFQSFDEASRGVSGSTRFLFKVGWNLATLGALITILRLSLAALTQQVVEIGDRPVETPDSNATFGYTHTYYRDLAKELANAGDEAIPQDPKMQAAILQGLYDISTFARFSCSGSCAWNQSVVSLGFKSQCKNVTQETLDTESCNGSRQSQFNCSMTTPGGLDITTHNFHTDYATTFYLNATAVVKDEFDTGPGNNSEFARLVVYRATSDHNFATFNANVTECSLSLAAYEYSGAKSNGTTFNFDKTEEINLGKNPWKLDNSSVFAINESKADGIPRLEISKPDLRALQNFFESSTIVTEWVEGSRGNENIAVSPALSGTANVTRLMDKMATSMTDYLRSGPNSQTATGQRVEVVTYVTIRWLWFIGPAAIELAALLFALLTIASNRKSRKVPLWKSSALAVLACRYESGEGLIRSKVKDIKKIESMAEETSVRLE</sequence>
<dbReference type="EMBL" id="JAOQAV010000008">
    <property type="protein sequence ID" value="KAJ4191987.1"/>
    <property type="molecule type" value="Genomic_DNA"/>
</dbReference>
<keyword evidence="1" id="KW-0812">Transmembrane</keyword>
<accession>A0A9W8RCI9</accession>
<proteinExistence type="predicted"/>
<dbReference type="Proteomes" id="UP001152087">
    <property type="component" value="Unassembled WGS sequence"/>
</dbReference>
<dbReference type="PANTHER" id="PTHR35394">
    <property type="entry name" value="DUF3176 DOMAIN-CONTAINING PROTEIN"/>
    <property type="match status" value="1"/>
</dbReference>
<evidence type="ECO:0000313" key="2">
    <source>
        <dbReference type="EMBL" id="KAJ4191987.1"/>
    </source>
</evidence>
<evidence type="ECO:0000256" key="1">
    <source>
        <dbReference type="SAM" id="Phobius"/>
    </source>
</evidence>
<dbReference type="AlphaFoldDB" id="A0A9W8RCI9"/>
<feature type="transmembrane region" description="Helical" evidence="1">
    <location>
        <begin position="70"/>
        <end position="91"/>
    </location>
</feature>
<reference evidence="2" key="1">
    <citation type="submission" date="2022-09" db="EMBL/GenBank/DDBJ databases">
        <title>Fusarium specimens isolated from Avocado Roots.</title>
        <authorList>
            <person name="Stajich J."/>
            <person name="Roper C."/>
            <person name="Heimlech-Rivalta G."/>
        </authorList>
    </citation>
    <scope>NUCLEOTIDE SEQUENCE</scope>
    <source>
        <strain evidence="2">A02</strain>
    </source>
</reference>
<organism evidence="2 3">
    <name type="scientific">Fusarium falciforme</name>
    <dbReference type="NCBI Taxonomy" id="195108"/>
    <lineage>
        <taxon>Eukaryota</taxon>
        <taxon>Fungi</taxon>
        <taxon>Dikarya</taxon>
        <taxon>Ascomycota</taxon>
        <taxon>Pezizomycotina</taxon>
        <taxon>Sordariomycetes</taxon>
        <taxon>Hypocreomycetidae</taxon>
        <taxon>Hypocreales</taxon>
        <taxon>Nectriaceae</taxon>
        <taxon>Fusarium</taxon>
        <taxon>Fusarium solani species complex</taxon>
    </lineage>
</organism>
<gene>
    <name evidence="2" type="ORF">NW755_004122</name>
</gene>
<dbReference type="OrthoDB" id="5376804at2759"/>
<evidence type="ECO:0000313" key="3">
    <source>
        <dbReference type="Proteomes" id="UP001152087"/>
    </source>
</evidence>
<keyword evidence="3" id="KW-1185">Reference proteome</keyword>
<dbReference type="Pfam" id="PF11374">
    <property type="entry name" value="DUF3176"/>
    <property type="match status" value="1"/>
</dbReference>
<keyword evidence="1" id="KW-1133">Transmembrane helix</keyword>
<name>A0A9W8RCI9_9HYPO</name>
<keyword evidence="1" id="KW-0472">Membrane</keyword>
<protein>
    <submittedName>
        <fullName evidence="2">Uncharacterized protein</fullName>
    </submittedName>
</protein>
<dbReference type="InterPro" id="IPR021514">
    <property type="entry name" value="DUF3176"/>
</dbReference>
<comment type="caution">
    <text evidence="2">The sequence shown here is derived from an EMBL/GenBank/DDBJ whole genome shotgun (WGS) entry which is preliminary data.</text>
</comment>
<feature type="transmembrane region" description="Helical" evidence="1">
    <location>
        <begin position="478"/>
        <end position="500"/>
    </location>
</feature>
<feature type="transmembrane region" description="Helical" evidence="1">
    <location>
        <begin position="44"/>
        <end position="64"/>
    </location>
</feature>
<dbReference type="PANTHER" id="PTHR35394:SF5">
    <property type="entry name" value="DUF3176 DOMAIN-CONTAINING PROTEIN"/>
    <property type="match status" value="1"/>
</dbReference>